<dbReference type="Pfam" id="PF05521">
    <property type="entry name" value="Phage_HCP"/>
    <property type="match status" value="1"/>
</dbReference>
<dbReference type="Gene3D" id="2.40.10.270">
    <property type="entry name" value="Bacteriophage SPP1 head-tail adaptor protein"/>
    <property type="match status" value="1"/>
</dbReference>
<evidence type="ECO:0000313" key="1">
    <source>
        <dbReference type="EMBL" id="MFC5292815.1"/>
    </source>
</evidence>
<organism evidence="1 2">
    <name type="scientific">Bosea minatitlanensis</name>
    <dbReference type="NCBI Taxonomy" id="128782"/>
    <lineage>
        <taxon>Bacteria</taxon>
        <taxon>Pseudomonadati</taxon>
        <taxon>Pseudomonadota</taxon>
        <taxon>Alphaproteobacteria</taxon>
        <taxon>Hyphomicrobiales</taxon>
        <taxon>Boseaceae</taxon>
        <taxon>Bosea</taxon>
    </lineage>
</organism>
<accession>A0ABW0F352</accession>
<dbReference type="InterPro" id="IPR038666">
    <property type="entry name" value="SSP1_head-tail_sf"/>
</dbReference>
<evidence type="ECO:0000313" key="2">
    <source>
        <dbReference type="Proteomes" id="UP001595976"/>
    </source>
</evidence>
<dbReference type="EMBL" id="JBHSLI010000002">
    <property type="protein sequence ID" value="MFC5292815.1"/>
    <property type="molecule type" value="Genomic_DNA"/>
</dbReference>
<dbReference type="InterPro" id="IPR008767">
    <property type="entry name" value="Phage_SPP1_head-tail_adaptor"/>
</dbReference>
<gene>
    <name evidence="1" type="ORF">ACFPK2_07410</name>
</gene>
<keyword evidence="2" id="KW-1185">Reference proteome</keyword>
<comment type="caution">
    <text evidence="1">The sequence shown here is derived from an EMBL/GenBank/DDBJ whole genome shotgun (WGS) entry which is preliminary data.</text>
</comment>
<dbReference type="NCBIfam" id="TIGR01563">
    <property type="entry name" value="gp16_SPP1"/>
    <property type="match status" value="1"/>
</dbReference>
<sequence length="112" mass="12615">MAQTNPSALGRMRRRLVLEAPVAASDGLGGATRSFAAIGAFWAQLEWLSGVEQWREGRPEQVRRYRVTLRWRGDVDAGKRLRDGPRLFDIRTAADPDGSRRRLVCLVEEIVP</sequence>
<proteinExistence type="predicted"/>
<reference evidence="2" key="1">
    <citation type="journal article" date="2019" name="Int. J. Syst. Evol. Microbiol.">
        <title>The Global Catalogue of Microorganisms (GCM) 10K type strain sequencing project: providing services to taxonomists for standard genome sequencing and annotation.</title>
        <authorList>
            <consortium name="The Broad Institute Genomics Platform"/>
            <consortium name="The Broad Institute Genome Sequencing Center for Infectious Disease"/>
            <person name="Wu L."/>
            <person name="Ma J."/>
        </authorList>
    </citation>
    <scope>NUCLEOTIDE SEQUENCE [LARGE SCALE GENOMIC DNA]</scope>
    <source>
        <strain evidence="2">CGMCC 1.15643</strain>
    </source>
</reference>
<name>A0ABW0F352_9HYPH</name>
<dbReference type="Proteomes" id="UP001595976">
    <property type="component" value="Unassembled WGS sequence"/>
</dbReference>
<protein>
    <submittedName>
        <fullName evidence="1">Phage head closure protein</fullName>
    </submittedName>
</protein>
<dbReference type="RefSeq" id="WP_158447045.1">
    <property type="nucleotide sequence ID" value="NZ_JAOAOS010000002.1"/>
</dbReference>